<feature type="domain" description="HTH cro/C1-type" evidence="1">
    <location>
        <begin position="11"/>
        <end position="66"/>
    </location>
</feature>
<organism evidence="2 3">
    <name type="scientific">Micromonospora vinacea</name>
    <dbReference type="NCBI Taxonomy" id="709878"/>
    <lineage>
        <taxon>Bacteria</taxon>
        <taxon>Bacillati</taxon>
        <taxon>Actinomycetota</taxon>
        <taxon>Actinomycetes</taxon>
        <taxon>Micromonosporales</taxon>
        <taxon>Micromonosporaceae</taxon>
        <taxon>Micromonospora</taxon>
    </lineage>
</organism>
<dbReference type="SMART" id="SM00530">
    <property type="entry name" value="HTH_XRE"/>
    <property type="match status" value="1"/>
</dbReference>
<comment type="caution">
    <text evidence="2">The sequence shown here is derived from an EMBL/GenBank/DDBJ whole genome shotgun (WGS) entry which is preliminary data.</text>
</comment>
<evidence type="ECO:0000313" key="2">
    <source>
        <dbReference type="EMBL" id="MBG6105092.1"/>
    </source>
</evidence>
<keyword evidence="3" id="KW-1185">Reference proteome</keyword>
<sequence>MPASAALFAEQLRALMRKRGASYRTLASQTFYSKSYLHDLASGRKPPTPTTAQRLDAALEAGGKLAVFADEPGTGEPWAVDGGAQWSRRDAERLANLLTAQAPDPDNAAALAHQWLIAEPPQRYELSAGRRVGMSTVTRIESRVRQLRRLDDHVGGGETHALVAAELVATAELLREGSYSEAVNRKLLHVVADLCQLAGFVAEDSGRIAEARRHYLSGMRAAHASEDAASAANCLSSLSYLEAGIGDRREAVTLARSAYVGGRHAAEATGQALLLERVAWAHARLGETSLAERALGQVGEIYPQCDLDQAPSWAYWLTQDEVEVMAGRVWTELRRPLRAVPILESAIARYGDDFPRETSLYLSWLAEALFQAGEFEQAAVTAGRSLSLARRAQSPRAVERVAELRRIVAAAAGETSAVAEFLELSADLSAASGGHAGGQ</sequence>
<accession>A0ABS0K8Z2</accession>
<dbReference type="Gene3D" id="1.25.40.10">
    <property type="entry name" value="Tetratricopeptide repeat domain"/>
    <property type="match status" value="1"/>
</dbReference>
<dbReference type="RefSeq" id="WP_196923432.1">
    <property type="nucleotide sequence ID" value="NZ_JADOTY010000001.1"/>
</dbReference>
<evidence type="ECO:0000259" key="1">
    <source>
        <dbReference type="SMART" id="SM00530"/>
    </source>
</evidence>
<dbReference type="InterPro" id="IPR011990">
    <property type="entry name" value="TPR-like_helical_dom_sf"/>
</dbReference>
<dbReference type="SUPFAM" id="SSF48452">
    <property type="entry name" value="TPR-like"/>
    <property type="match status" value="1"/>
</dbReference>
<dbReference type="Proteomes" id="UP000631791">
    <property type="component" value="Unassembled WGS sequence"/>
</dbReference>
<proteinExistence type="predicted"/>
<evidence type="ECO:0000313" key="3">
    <source>
        <dbReference type="Proteomes" id="UP000631791"/>
    </source>
</evidence>
<dbReference type="InterPro" id="IPR010982">
    <property type="entry name" value="Lambda_DNA-bd_dom_sf"/>
</dbReference>
<protein>
    <submittedName>
        <fullName evidence="2">Tetratricopeptide (TPR) repeat protein</fullName>
    </submittedName>
</protein>
<dbReference type="SUPFAM" id="SSF47413">
    <property type="entry name" value="lambda repressor-like DNA-binding domains"/>
    <property type="match status" value="1"/>
</dbReference>
<dbReference type="CDD" id="cd00093">
    <property type="entry name" value="HTH_XRE"/>
    <property type="match status" value="1"/>
</dbReference>
<gene>
    <name evidence="2" type="ORF">IW249_005506</name>
</gene>
<dbReference type="EMBL" id="JADOTY010000001">
    <property type="protein sequence ID" value="MBG6105092.1"/>
    <property type="molecule type" value="Genomic_DNA"/>
</dbReference>
<name>A0ABS0K8Z2_9ACTN</name>
<dbReference type="Pfam" id="PF13560">
    <property type="entry name" value="HTH_31"/>
    <property type="match status" value="1"/>
</dbReference>
<dbReference type="InterPro" id="IPR001387">
    <property type="entry name" value="Cro/C1-type_HTH"/>
</dbReference>
<reference evidence="2 3" key="1">
    <citation type="submission" date="2020-11" db="EMBL/GenBank/DDBJ databases">
        <title>Sequencing the genomes of 1000 actinobacteria strains.</title>
        <authorList>
            <person name="Klenk H.-P."/>
        </authorList>
    </citation>
    <scope>NUCLEOTIDE SEQUENCE [LARGE SCALE GENOMIC DNA]</scope>
    <source>
        <strain evidence="2 3">DSM 101695</strain>
    </source>
</reference>
<dbReference type="Gene3D" id="1.10.260.40">
    <property type="entry name" value="lambda repressor-like DNA-binding domains"/>
    <property type="match status" value="1"/>
</dbReference>